<dbReference type="InterPro" id="IPR004159">
    <property type="entry name" value="Put_SAM_MeTrfase"/>
</dbReference>
<evidence type="ECO:0000313" key="9">
    <source>
        <dbReference type="EMBL" id="GFY96816.1"/>
    </source>
</evidence>
<evidence type="ECO:0000256" key="5">
    <source>
        <dbReference type="ARBA" id="ARBA00023180"/>
    </source>
</evidence>
<feature type="region of interest" description="Disordered" evidence="8">
    <location>
        <begin position="81"/>
        <end position="102"/>
    </location>
</feature>
<dbReference type="GO" id="GO:0032259">
    <property type="term" value="P:methylation"/>
    <property type="evidence" value="ECO:0007669"/>
    <property type="project" value="UniProtKB-KW"/>
</dbReference>
<evidence type="ECO:0000256" key="6">
    <source>
        <dbReference type="ARBA" id="ARBA00037847"/>
    </source>
</evidence>
<sequence length="254" mass="27818">MKAVNNGDFFKSSTVIKIVGFVFVSLTFFYFGKYWSDGSQQLIFFNSRQYKSRTVALSPNFNKSFDLSTLIKETRQSQAVSDKTLALNPPPSDPEPIPPPPPTEVKRFGIVDENGTMADDFEVGDFDPDVVENWGSGNKAVVVDGGGGGEEVWAVSREYEGVYTVFGQCGGDSEVEFDGKGAPIPWPRSRDEMVPDMAFGQHTRVVLDVGCGVASFGAYLISRNVLTMSVAPKDVHEYQIQFALERGVPAMVVS</sequence>
<dbReference type="Proteomes" id="UP000585474">
    <property type="component" value="Unassembled WGS sequence"/>
</dbReference>
<dbReference type="InterPro" id="IPR029063">
    <property type="entry name" value="SAM-dependent_MTases_sf"/>
</dbReference>
<reference evidence="9 10" key="1">
    <citation type="submission" date="2019-07" db="EMBL/GenBank/DDBJ databases">
        <title>De Novo Assembly of kiwifruit Actinidia rufa.</title>
        <authorList>
            <person name="Sugita-Konishi S."/>
            <person name="Sato K."/>
            <person name="Mori E."/>
            <person name="Abe Y."/>
            <person name="Kisaki G."/>
            <person name="Hamano K."/>
            <person name="Suezawa K."/>
            <person name="Otani M."/>
            <person name="Fukuda T."/>
            <person name="Manabe T."/>
            <person name="Gomi K."/>
            <person name="Tabuchi M."/>
            <person name="Akimitsu K."/>
            <person name="Kataoka I."/>
        </authorList>
    </citation>
    <scope>NUCLEOTIDE SEQUENCE [LARGE SCALE GENOMIC DNA]</scope>
    <source>
        <strain evidence="10">cv. Fuchu</strain>
    </source>
</reference>
<keyword evidence="10" id="KW-1185">Reference proteome</keyword>
<evidence type="ECO:0000313" key="10">
    <source>
        <dbReference type="Proteomes" id="UP000585474"/>
    </source>
</evidence>
<comment type="caution">
    <text evidence="9">The sequence shown here is derived from an EMBL/GenBank/DDBJ whole genome shotgun (WGS) entry which is preliminary data.</text>
</comment>
<evidence type="ECO:0000256" key="7">
    <source>
        <dbReference type="RuleBase" id="RU366043"/>
    </source>
</evidence>
<accession>A0A7J0FEG3</accession>
<keyword evidence="7 9" id="KW-0808">Transferase</keyword>
<dbReference type="EC" id="2.1.1.-" evidence="7"/>
<dbReference type="SUPFAM" id="SSF53335">
    <property type="entry name" value="S-adenosyl-L-methionine-dependent methyltransferases"/>
    <property type="match status" value="1"/>
</dbReference>
<evidence type="ECO:0000256" key="1">
    <source>
        <dbReference type="ARBA" id="ARBA00004606"/>
    </source>
</evidence>
<evidence type="ECO:0000256" key="8">
    <source>
        <dbReference type="SAM" id="MobiDB-lite"/>
    </source>
</evidence>
<dbReference type="GO" id="GO:0005768">
    <property type="term" value="C:endosome"/>
    <property type="evidence" value="ECO:0007669"/>
    <property type="project" value="TreeGrafter"/>
</dbReference>
<dbReference type="GO" id="GO:0008168">
    <property type="term" value="F:methyltransferase activity"/>
    <property type="evidence" value="ECO:0007669"/>
    <property type="project" value="UniProtKB-UniRule"/>
</dbReference>
<keyword evidence="3 7" id="KW-0489">Methyltransferase</keyword>
<dbReference type="GO" id="GO:0005802">
    <property type="term" value="C:trans-Golgi network"/>
    <property type="evidence" value="ECO:0007669"/>
    <property type="project" value="TreeGrafter"/>
</dbReference>
<proteinExistence type="inferred from homology"/>
<dbReference type="Pfam" id="PF03141">
    <property type="entry name" value="Methyltransf_29"/>
    <property type="match status" value="1"/>
</dbReference>
<evidence type="ECO:0000256" key="4">
    <source>
        <dbReference type="ARBA" id="ARBA00022968"/>
    </source>
</evidence>
<dbReference type="EMBL" id="BJWL01000011">
    <property type="protein sequence ID" value="GFY96816.1"/>
    <property type="molecule type" value="Genomic_DNA"/>
</dbReference>
<keyword evidence="7" id="KW-1133">Transmembrane helix</keyword>
<evidence type="ECO:0000256" key="3">
    <source>
        <dbReference type="ARBA" id="ARBA00022603"/>
    </source>
</evidence>
<keyword evidence="7" id="KW-0812">Transmembrane</keyword>
<evidence type="ECO:0000256" key="2">
    <source>
        <dbReference type="ARBA" id="ARBA00008361"/>
    </source>
</evidence>
<comment type="similarity">
    <text evidence="2 7">Belongs to the methyltransferase superfamily.</text>
</comment>
<keyword evidence="7" id="KW-0472">Membrane</keyword>
<keyword evidence="4 7" id="KW-0735">Signal-anchor</keyword>
<dbReference type="PANTHER" id="PTHR10108:SF979">
    <property type="entry name" value="METHYLTRANSFERASE PMT11-RELATED"/>
    <property type="match status" value="1"/>
</dbReference>
<dbReference type="PANTHER" id="PTHR10108">
    <property type="entry name" value="SAM-DEPENDENT METHYLTRANSFERASE"/>
    <property type="match status" value="1"/>
</dbReference>
<name>A0A7J0FEG3_9ERIC</name>
<gene>
    <name evidence="9" type="ORF">Acr_11g0011220</name>
</gene>
<dbReference type="OrthoDB" id="1686132at2759"/>
<feature type="compositionally biased region" description="Pro residues" evidence="8">
    <location>
        <begin position="88"/>
        <end position="102"/>
    </location>
</feature>
<comment type="subcellular location">
    <subcellularLocation>
        <location evidence="6">Endomembrane system</location>
        <topology evidence="6">Single-pass membrane protein</topology>
    </subcellularLocation>
    <subcellularLocation>
        <location evidence="1 7">Membrane</location>
        <topology evidence="1 7">Single-pass type II membrane protein</topology>
    </subcellularLocation>
</comment>
<dbReference type="GO" id="GO:0016020">
    <property type="term" value="C:membrane"/>
    <property type="evidence" value="ECO:0007669"/>
    <property type="project" value="UniProtKB-SubCell"/>
</dbReference>
<protein>
    <recommendedName>
        <fullName evidence="7">Methyltransferase</fullName>
        <ecNumber evidence="7">2.1.1.-</ecNumber>
    </recommendedName>
</protein>
<dbReference type="AlphaFoldDB" id="A0A7J0FEG3"/>
<feature type="transmembrane region" description="Helical" evidence="7">
    <location>
        <begin position="12"/>
        <end position="31"/>
    </location>
</feature>
<organism evidence="9 10">
    <name type="scientific">Actinidia rufa</name>
    <dbReference type="NCBI Taxonomy" id="165716"/>
    <lineage>
        <taxon>Eukaryota</taxon>
        <taxon>Viridiplantae</taxon>
        <taxon>Streptophyta</taxon>
        <taxon>Embryophyta</taxon>
        <taxon>Tracheophyta</taxon>
        <taxon>Spermatophyta</taxon>
        <taxon>Magnoliopsida</taxon>
        <taxon>eudicotyledons</taxon>
        <taxon>Gunneridae</taxon>
        <taxon>Pentapetalae</taxon>
        <taxon>asterids</taxon>
        <taxon>Ericales</taxon>
        <taxon>Actinidiaceae</taxon>
        <taxon>Actinidia</taxon>
    </lineage>
</organism>
<keyword evidence="5 7" id="KW-0325">Glycoprotein</keyword>